<gene>
    <name evidence="2" type="primary">pilM</name>
    <name evidence="2" type="ORF">GKIL_1235</name>
</gene>
<dbReference type="PANTHER" id="PTHR32432">
    <property type="entry name" value="CELL DIVISION PROTEIN FTSA-RELATED"/>
    <property type="match status" value="1"/>
</dbReference>
<evidence type="ECO:0000313" key="3">
    <source>
        <dbReference type="Proteomes" id="UP000017396"/>
    </source>
</evidence>
<dbReference type="SMART" id="SM00842">
    <property type="entry name" value="FtsA"/>
    <property type="match status" value="1"/>
</dbReference>
<dbReference type="Gene3D" id="3.30.1490.300">
    <property type="match status" value="1"/>
</dbReference>
<dbReference type="Pfam" id="PF11104">
    <property type="entry name" value="PilM_2"/>
    <property type="match status" value="1"/>
</dbReference>
<dbReference type="InterPro" id="IPR007813">
    <property type="entry name" value="PilN"/>
</dbReference>
<dbReference type="InterPro" id="IPR003494">
    <property type="entry name" value="SHS2_FtsA"/>
</dbReference>
<dbReference type="InterPro" id="IPR050696">
    <property type="entry name" value="FtsA/MreB"/>
</dbReference>
<dbReference type="Gene3D" id="3.30.420.40">
    <property type="match status" value="2"/>
</dbReference>
<dbReference type="InterPro" id="IPR005883">
    <property type="entry name" value="PilM"/>
</dbReference>
<dbReference type="KEGG" id="glj:GKIL_1235"/>
<dbReference type="AlphaFoldDB" id="U5QEY5"/>
<dbReference type="Pfam" id="PF05137">
    <property type="entry name" value="PilN"/>
    <property type="match status" value="1"/>
</dbReference>
<dbReference type="PATRIC" id="fig|1183438.3.peg.1218"/>
<dbReference type="Proteomes" id="UP000017396">
    <property type="component" value="Chromosome"/>
</dbReference>
<keyword evidence="3" id="KW-1185">Reference proteome</keyword>
<accession>U5QEY5</accession>
<dbReference type="eggNOG" id="COG3166">
    <property type="taxonomic scope" value="Bacteria"/>
</dbReference>
<feature type="domain" description="SHS2" evidence="1">
    <location>
        <begin position="24"/>
        <end position="184"/>
    </location>
</feature>
<dbReference type="PANTHER" id="PTHR32432:SF3">
    <property type="entry name" value="ETHANOLAMINE UTILIZATION PROTEIN EUTJ"/>
    <property type="match status" value="1"/>
</dbReference>
<protein>
    <submittedName>
        <fullName evidence="2">Type IV pilus assembly protein PilM</fullName>
    </submittedName>
</protein>
<dbReference type="SUPFAM" id="SSF53067">
    <property type="entry name" value="Actin-like ATPase domain"/>
    <property type="match status" value="1"/>
</dbReference>
<dbReference type="NCBIfam" id="TIGR01175">
    <property type="entry name" value="pilM"/>
    <property type="match status" value="1"/>
</dbReference>
<dbReference type="eggNOG" id="COG4972">
    <property type="taxonomic scope" value="Bacteria"/>
</dbReference>
<dbReference type="EMBL" id="CP003587">
    <property type="protein sequence ID" value="AGY57481.1"/>
    <property type="molecule type" value="Genomic_DNA"/>
</dbReference>
<evidence type="ECO:0000259" key="1">
    <source>
        <dbReference type="SMART" id="SM00842"/>
    </source>
</evidence>
<organism evidence="2 3">
    <name type="scientific">Gloeobacter kilaueensis (strain ATCC BAA-2537 / CCAP 1431/1 / ULC 316 / JS1)</name>
    <dbReference type="NCBI Taxonomy" id="1183438"/>
    <lineage>
        <taxon>Bacteria</taxon>
        <taxon>Bacillati</taxon>
        <taxon>Cyanobacteriota</taxon>
        <taxon>Cyanophyceae</taxon>
        <taxon>Gloeobacterales</taxon>
        <taxon>Gloeobacteraceae</taxon>
        <taxon>Gloeobacter</taxon>
    </lineage>
</organism>
<dbReference type="HOGENOM" id="CLU_463647_0_0_3"/>
<dbReference type="GO" id="GO:0051301">
    <property type="term" value="P:cell division"/>
    <property type="evidence" value="ECO:0007669"/>
    <property type="project" value="InterPro"/>
</dbReference>
<reference evidence="2 3" key="1">
    <citation type="journal article" date="2013" name="PLoS ONE">
        <title>Cultivation and Complete Genome Sequencing of Gloeobacter kilaueensis sp. nov., from a Lava Cave in Kilauea Caldera, Hawai'i.</title>
        <authorList>
            <person name="Saw J.H."/>
            <person name="Schatz M."/>
            <person name="Brown M.V."/>
            <person name="Kunkel D.D."/>
            <person name="Foster J.S."/>
            <person name="Shick H."/>
            <person name="Christensen S."/>
            <person name="Hou S."/>
            <person name="Wan X."/>
            <person name="Donachie S.P."/>
        </authorList>
    </citation>
    <scope>NUCLEOTIDE SEQUENCE [LARGE SCALE GENOMIC DNA]</scope>
    <source>
        <strain evidence="3">JS</strain>
    </source>
</reference>
<proteinExistence type="predicted"/>
<dbReference type="CDD" id="cd24049">
    <property type="entry name" value="ASKHA_NBD_PilM"/>
    <property type="match status" value="1"/>
</dbReference>
<dbReference type="RefSeq" id="WP_023172570.1">
    <property type="nucleotide sequence ID" value="NC_022600.1"/>
</dbReference>
<dbReference type="STRING" id="1183438.GKIL_1235"/>
<name>U5QEY5_GLOK1</name>
<dbReference type="InterPro" id="IPR043129">
    <property type="entry name" value="ATPase_NBD"/>
</dbReference>
<sequence length="588" mass="64014">MTSVLASLFGNREGLGIEVTPEQTTIAQLENSGGRLRLRHLLSAATPAGAIVDGRVEDPRAVAATIQDLMATARLKARPVATAIPAREAVIRLFNLPADLQGAELRAVVLNQEAELYLPYPREEAYVDFQPLEAFVDPGGVRRQEILLVAAQYSVVNSYTEAIRRAGLEVAAVDIASFALTRALQGELQRFSPEEAVALVVLQADSTEINILFRGICQFSRTVSLGTWELRQLLERSKLLKPAGAAERQYAQEEALRRVLLDLAEEIRRSLDFYQAQGEGVPRVAQVLLAGSGADIPRLDQFLSQRLLLPVSRVDPLSALALPAQSVGEPYRAGVGAALGLGARSLKFPEKQPSAIFVPEINFLKDTAVAAASNGYVPALNTATEGIASIDPLLIAAAVPLVSLAVVAALSLIINAQVSSKEATLAELDGKITLLDRQLADVRQLKSDIEAERRRVEAVVDLFDLSRPWSAVLEDLRRRVPKGLWIESLESSHTKTGDTINIQGEALRFEEVAAFQLTLKDSPFIADAQLEDADKKDAKDARPATVAYKMQVRLNARKLRELMTALEQTGSAGLLEKLRRVQQEKLVR</sequence>
<evidence type="ECO:0000313" key="2">
    <source>
        <dbReference type="EMBL" id="AGY57481.1"/>
    </source>
</evidence>